<dbReference type="Pfam" id="PF03471">
    <property type="entry name" value="CorC_HlyC"/>
    <property type="match status" value="1"/>
</dbReference>
<feature type="transmembrane region" description="Helical" evidence="11">
    <location>
        <begin position="131"/>
        <end position="153"/>
    </location>
</feature>
<evidence type="ECO:0000256" key="6">
    <source>
        <dbReference type="ARBA" id="ARBA00022989"/>
    </source>
</evidence>
<dbReference type="InterPro" id="IPR000644">
    <property type="entry name" value="CBS_dom"/>
</dbReference>
<evidence type="ECO:0000256" key="3">
    <source>
        <dbReference type="ARBA" id="ARBA00022475"/>
    </source>
</evidence>
<keyword evidence="8 10" id="KW-0472">Membrane</keyword>
<accession>A0A5C8G7Z0</accession>
<dbReference type="PROSITE" id="PS51371">
    <property type="entry name" value="CBS"/>
    <property type="match status" value="2"/>
</dbReference>
<evidence type="ECO:0000256" key="5">
    <source>
        <dbReference type="ARBA" id="ARBA00022737"/>
    </source>
</evidence>
<evidence type="ECO:0000256" key="11">
    <source>
        <dbReference type="SAM" id="Phobius"/>
    </source>
</evidence>
<reference evidence="14 15" key="1">
    <citation type="journal article" date="1992" name="Lakartidningen">
        <title>[Penicillin V and not amoxicillin is the first choice preparation in acute otitis].</title>
        <authorList>
            <person name="Kamme C."/>
            <person name="Lundgren K."/>
            <person name="Prellner K."/>
        </authorList>
    </citation>
    <scope>NUCLEOTIDE SEQUENCE [LARGE SCALE GENOMIC DNA]</scope>
    <source>
        <strain evidence="14 15">PC3053II</strain>
    </source>
</reference>
<proteinExistence type="inferred from homology"/>
<feature type="domain" description="CBS" evidence="12">
    <location>
        <begin position="289"/>
        <end position="346"/>
    </location>
</feature>
<gene>
    <name evidence="14" type="ORF">EPJ76_00735</name>
</gene>
<dbReference type="RefSeq" id="WP_147530110.1">
    <property type="nucleotide sequence ID" value="NZ_SAYI01000005.1"/>
</dbReference>
<evidence type="ECO:0000256" key="2">
    <source>
        <dbReference type="ARBA" id="ARBA00006337"/>
    </source>
</evidence>
<dbReference type="PANTHER" id="PTHR22777">
    <property type="entry name" value="HEMOLYSIN-RELATED"/>
    <property type="match status" value="1"/>
</dbReference>
<comment type="similarity">
    <text evidence="2">Belongs to the UPF0053 family.</text>
</comment>
<dbReference type="EMBL" id="SAYI01000005">
    <property type="protein sequence ID" value="TXJ58021.1"/>
    <property type="molecule type" value="Genomic_DNA"/>
</dbReference>
<keyword evidence="5" id="KW-0677">Repeat</keyword>
<dbReference type="FunFam" id="3.10.580.10:FF:000002">
    <property type="entry name" value="Magnesium/cobalt efflux protein CorC"/>
    <property type="match status" value="1"/>
</dbReference>
<keyword evidence="7 9" id="KW-0129">CBS domain</keyword>
<dbReference type="PANTHER" id="PTHR22777:SF32">
    <property type="entry name" value="UPF0053 INNER MEMBRANE PROTEIN YFJD"/>
    <property type="match status" value="1"/>
</dbReference>
<feature type="transmembrane region" description="Helical" evidence="11">
    <location>
        <begin position="63"/>
        <end position="86"/>
    </location>
</feature>
<dbReference type="SUPFAM" id="SSF54631">
    <property type="entry name" value="CBS-domain pair"/>
    <property type="match status" value="1"/>
</dbReference>
<comment type="caution">
    <text evidence="14">The sequence shown here is derived from an EMBL/GenBank/DDBJ whole genome shotgun (WGS) entry which is preliminary data.</text>
</comment>
<dbReference type="Pfam" id="PF00571">
    <property type="entry name" value="CBS"/>
    <property type="match status" value="2"/>
</dbReference>
<dbReference type="Gene3D" id="3.10.580.10">
    <property type="entry name" value="CBS-domain"/>
    <property type="match status" value="1"/>
</dbReference>
<dbReference type="Gene3D" id="3.30.465.10">
    <property type="match status" value="1"/>
</dbReference>
<evidence type="ECO:0000256" key="1">
    <source>
        <dbReference type="ARBA" id="ARBA00004651"/>
    </source>
</evidence>
<comment type="subcellular location">
    <subcellularLocation>
        <location evidence="1">Cell membrane</location>
        <topology evidence="1">Multi-pass membrane protein</topology>
    </subcellularLocation>
</comment>
<evidence type="ECO:0000256" key="7">
    <source>
        <dbReference type="ARBA" id="ARBA00023122"/>
    </source>
</evidence>
<dbReference type="InterPro" id="IPR046342">
    <property type="entry name" value="CBS_dom_sf"/>
</dbReference>
<keyword evidence="4 10" id="KW-0812">Transmembrane</keyword>
<dbReference type="InterPro" id="IPR016169">
    <property type="entry name" value="FAD-bd_PCMH_sub2"/>
</dbReference>
<dbReference type="Pfam" id="PF01595">
    <property type="entry name" value="CNNM"/>
    <property type="match status" value="1"/>
</dbReference>
<dbReference type="CDD" id="cd04590">
    <property type="entry name" value="CBS_pair_CorC_HlyC_assoc"/>
    <property type="match status" value="1"/>
</dbReference>
<evidence type="ECO:0000313" key="15">
    <source>
        <dbReference type="Proteomes" id="UP000322327"/>
    </source>
</evidence>
<evidence type="ECO:0000259" key="13">
    <source>
        <dbReference type="PROSITE" id="PS51846"/>
    </source>
</evidence>
<dbReference type="SMART" id="SM01091">
    <property type="entry name" value="CorC_HlyC"/>
    <property type="match status" value="1"/>
</dbReference>
<feature type="transmembrane region" description="Helical" evidence="11">
    <location>
        <begin position="6"/>
        <end position="24"/>
    </location>
</feature>
<feature type="domain" description="CBS" evidence="12">
    <location>
        <begin position="220"/>
        <end position="279"/>
    </location>
</feature>
<evidence type="ECO:0000256" key="4">
    <source>
        <dbReference type="ARBA" id="ARBA00022692"/>
    </source>
</evidence>
<evidence type="ECO:0000256" key="9">
    <source>
        <dbReference type="PROSITE-ProRule" id="PRU00703"/>
    </source>
</evidence>
<dbReference type="SUPFAM" id="SSF56176">
    <property type="entry name" value="FAD-binding/transporter-associated domain-like"/>
    <property type="match status" value="1"/>
</dbReference>
<dbReference type="Proteomes" id="UP000322327">
    <property type="component" value="Unassembled WGS sequence"/>
</dbReference>
<keyword evidence="3" id="KW-1003">Cell membrane</keyword>
<dbReference type="GO" id="GO:0005886">
    <property type="term" value="C:plasma membrane"/>
    <property type="evidence" value="ECO:0007669"/>
    <property type="project" value="UniProtKB-SubCell"/>
</dbReference>
<evidence type="ECO:0000256" key="8">
    <source>
        <dbReference type="ARBA" id="ARBA00023136"/>
    </source>
</evidence>
<evidence type="ECO:0000313" key="14">
    <source>
        <dbReference type="EMBL" id="TXJ58021.1"/>
    </source>
</evidence>
<dbReference type="InterPro" id="IPR044751">
    <property type="entry name" value="Ion_transp-like_CBS"/>
</dbReference>
<protein>
    <submittedName>
        <fullName evidence="14">HlyC/CorC family transporter</fullName>
    </submittedName>
</protein>
<sequence length="458" mass="52715">MEILIIYLIEILIIMIFIMLSALFSGSETAYTTIDEVTLMRLVREKKIKEEDMKYWAKSSSMIPTLLVGNNIVNITASSIATVLAIRIAQALPNFSENIMVTISTATITVLIIIFGEILPKVLMRVNAEKTIPYLLYFMKICHLIFKPITFLMDKITTFIMNYLVPKKLRNPEKRSALASMDDIATIIDMGHKEGIIKESTHELLTGVIDFRSKTVEDIMTPRVDMVCIEAETDINDIIQLTVETGLSRFPVYEETIDHIIGIFHTRSLFKDYLKSNKNTKTKNKAIDYIMLPYFIPETKTISSLFNDMQKKKLQMAITIDEYGGTSGLVTMEDIVEEIMGDIEDESDKKEEDLIKFKGKRIIVNGTASIEEINEVLNWNIEEHEEYQTIAGYVIDKLDHIPETNERLILNGYRIRIMKVEDRRIIEMEFTPIKNIRIIETNEEEIKNIANENKEDNI</sequence>
<evidence type="ECO:0000256" key="10">
    <source>
        <dbReference type="PROSITE-ProRule" id="PRU01193"/>
    </source>
</evidence>
<organism evidence="14 15">
    <name type="scientific">Brachyspira aalborgi</name>
    <dbReference type="NCBI Taxonomy" id="29522"/>
    <lineage>
        <taxon>Bacteria</taxon>
        <taxon>Pseudomonadati</taxon>
        <taxon>Spirochaetota</taxon>
        <taxon>Spirochaetia</taxon>
        <taxon>Brachyspirales</taxon>
        <taxon>Brachyspiraceae</taxon>
        <taxon>Brachyspira</taxon>
    </lineage>
</organism>
<dbReference type="InterPro" id="IPR002550">
    <property type="entry name" value="CNNM"/>
</dbReference>
<dbReference type="AlphaFoldDB" id="A0A5C8G7Z0"/>
<name>A0A5C8G7Z0_9SPIR</name>
<feature type="transmembrane region" description="Helical" evidence="11">
    <location>
        <begin position="98"/>
        <end position="119"/>
    </location>
</feature>
<dbReference type="InterPro" id="IPR036318">
    <property type="entry name" value="FAD-bd_PCMH-like_sf"/>
</dbReference>
<keyword evidence="6 10" id="KW-1133">Transmembrane helix</keyword>
<feature type="domain" description="CNNM transmembrane" evidence="13">
    <location>
        <begin position="3"/>
        <end position="201"/>
    </location>
</feature>
<dbReference type="GO" id="GO:0050660">
    <property type="term" value="F:flavin adenine dinucleotide binding"/>
    <property type="evidence" value="ECO:0007669"/>
    <property type="project" value="InterPro"/>
</dbReference>
<dbReference type="InterPro" id="IPR005170">
    <property type="entry name" value="Transptr-assoc_dom"/>
</dbReference>
<dbReference type="PROSITE" id="PS51846">
    <property type="entry name" value="CNNM"/>
    <property type="match status" value="1"/>
</dbReference>
<evidence type="ECO:0000259" key="12">
    <source>
        <dbReference type="PROSITE" id="PS51371"/>
    </source>
</evidence>